<dbReference type="GO" id="GO:0009097">
    <property type="term" value="P:isoleucine biosynthetic process"/>
    <property type="evidence" value="ECO:0007669"/>
    <property type="project" value="UniProtKB-UniPathway"/>
</dbReference>
<dbReference type="SUPFAM" id="SSF52518">
    <property type="entry name" value="Thiamin diphosphate-binding fold (THDP-binding)"/>
    <property type="match status" value="2"/>
</dbReference>
<dbReference type="CDD" id="cd02015">
    <property type="entry name" value="TPP_AHAS"/>
    <property type="match status" value="1"/>
</dbReference>
<comment type="cofactor">
    <cofactor evidence="14">
        <name>thiamine diphosphate</name>
        <dbReference type="ChEBI" id="CHEBI:58937"/>
    </cofactor>
    <text evidence="14">Binds 1 thiamine pyrophosphate per subunit.</text>
</comment>
<evidence type="ECO:0000256" key="1">
    <source>
        <dbReference type="ARBA" id="ARBA00004974"/>
    </source>
</evidence>
<evidence type="ECO:0000256" key="5">
    <source>
        <dbReference type="ARBA" id="ARBA00022605"/>
    </source>
</evidence>
<dbReference type="InterPro" id="IPR012846">
    <property type="entry name" value="Acetolactate_synth_lsu"/>
</dbReference>
<evidence type="ECO:0000256" key="3">
    <source>
        <dbReference type="ARBA" id="ARBA00007812"/>
    </source>
</evidence>
<comment type="cofactor">
    <cofactor evidence="14">
        <name>Mg(2+)</name>
        <dbReference type="ChEBI" id="CHEBI:18420"/>
    </cofactor>
    <text evidence="14">Binds 1 Mg(2+) ion per subunit.</text>
</comment>
<dbReference type="KEGG" id="pbt:ING2E5B_0729"/>
<keyword evidence="11 14" id="KW-0786">Thiamine pyrophosphate</keyword>
<comment type="similarity">
    <text evidence="3 14">Belongs to the TPP enzyme family.</text>
</comment>
<dbReference type="InterPro" id="IPR045229">
    <property type="entry name" value="TPP_enz"/>
</dbReference>
<evidence type="ECO:0000256" key="6">
    <source>
        <dbReference type="ARBA" id="ARBA00022630"/>
    </source>
</evidence>
<dbReference type="PATRIC" id="fig|1562970.3.peg.728"/>
<evidence type="ECO:0000259" key="15">
    <source>
        <dbReference type="Pfam" id="PF00205"/>
    </source>
</evidence>
<dbReference type="GO" id="GO:0005948">
    <property type="term" value="C:acetolactate synthase complex"/>
    <property type="evidence" value="ECO:0007669"/>
    <property type="project" value="TreeGrafter"/>
</dbReference>
<keyword evidence="5 14" id="KW-0028">Amino-acid biosynthesis</keyword>
<proteinExistence type="inferred from homology"/>
<dbReference type="InterPro" id="IPR011766">
    <property type="entry name" value="TPP_enzyme_TPP-bd"/>
</dbReference>
<comment type="pathway">
    <text evidence="1 14">Amino-acid biosynthesis; L-isoleucine biosynthesis; L-isoleucine from 2-oxobutanoate: step 1/4.</text>
</comment>
<evidence type="ECO:0000259" key="16">
    <source>
        <dbReference type="Pfam" id="PF02775"/>
    </source>
</evidence>
<dbReference type="STRING" id="1562970.ING2E5B_0729"/>
<evidence type="ECO:0000256" key="4">
    <source>
        <dbReference type="ARBA" id="ARBA00013145"/>
    </source>
</evidence>
<comment type="catalytic activity">
    <reaction evidence="13 14">
        <text>2 pyruvate + H(+) = (2S)-2-acetolactate + CO2</text>
        <dbReference type="Rhea" id="RHEA:25249"/>
        <dbReference type="ChEBI" id="CHEBI:15361"/>
        <dbReference type="ChEBI" id="CHEBI:15378"/>
        <dbReference type="ChEBI" id="CHEBI:16526"/>
        <dbReference type="ChEBI" id="CHEBI:58476"/>
        <dbReference type="EC" id="2.2.1.6"/>
    </reaction>
</comment>
<evidence type="ECO:0000256" key="10">
    <source>
        <dbReference type="ARBA" id="ARBA00022842"/>
    </source>
</evidence>
<dbReference type="SUPFAM" id="SSF52467">
    <property type="entry name" value="DHS-like NAD/FAD-binding domain"/>
    <property type="match status" value="1"/>
</dbReference>
<dbReference type="InterPro" id="IPR012000">
    <property type="entry name" value="Thiamin_PyroP_enz_cen_dom"/>
</dbReference>
<evidence type="ECO:0000256" key="12">
    <source>
        <dbReference type="ARBA" id="ARBA00023304"/>
    </source>
</evidence>
<dbReference type="Pfam" id="PF00205">
    <property type="entry name" value="TPP_enzyme_M"/>
    <property type="match status" value="1"/>
</dbReference>
<dbReference type="EMBL" id="LN515532">
    <property type="protein sequence ID" value="CEA15496.1"/>
    <property type="molecule type" value="Genomic_DNA"/>
</dbReference>
<dbReference type="PANTHER" id="PTHR18968">
    <property type="entry name" value="THIAMINE PYROPHOSPHATE ENZYMES"/>
    <property type="match status" value="1"/>
</dbReference>
<dbReference type="NCBIfam" id="TIGR00118">
    <property type="entry name" value="acolac_lg"/>
    <property type="match status" value="1"/>
</dbReference>
<feature type="domain" description="Thiamine pyrophosphate enzyme central" evidence="15">
    <location>
        <begin position="213"/>
        <end position="346"/>
    </location>
</feature>
<gene>
    <name evidence="18" type="primary">ilvB</name>
    <name evidence="18" type="ORF">ING2E5B_0729</name>
</gene>
<keyword evidence="9" id="KW-0274">FAD</keyword>
<evidence type="ECO:0000256" key="13">
    <source>
        <dbReference type="ARBA" id="ARBA00048670"/>
    </source>
</evidence>
<evidence type="ECO:0000256" key="8">
    <source>
        <dbReference type="ARBA" id="ARBA00022723"/>
    </source>
</evidence>
<evidence type="ECO:0000313" key="19">
    <source>
        <dbReference type="Proteomes" id="UP000032417"/>
    </source>
</evidence>
<dbReference type="AlphaFoldDB" id="A0A098BZ88"/>
<dbReference type="FunFam" id="3.40.50.970:FF:000007">
    <property type="entry name" value="Acetolactate synthase"/>
    <property type="match status" value="1"/>
</dbReference>
<evidence type="ECO:0000259" key="17">
    <source>
        <dbReference type="Pfam" id="PF02776"/>
    </source>
</evidence>
<dbReference type="InterPro" id="IPR012001">
    <property type="entry name" value="Thiamin_PyroP_enz_TPP-bd_dom"/>
</dbReference>
<keyword evidence="10 14" id="KW-0460">Magnesium</keyword>
<evidence type="ECO:0000313" key="18">
    <source>
        <dbReference type="EMBL" id="CEA15496.1"/>
    </source>
</evidence>
<dbReference type="Pfam" id="PF02776">
    <property type="entry name" value="TPP_enzyme_N"/>
    <property type="match status" value="1"/>
</dbReference>
<dbReference type="FunFam" id="3.40.50.1220:FF:000008">
    <property type="entry name" value="Acetolactate synthase"/>
    <property type="match status" value="1"/>
</dbReference>
<feature type="domain" description="Thiamine pyrophosphate enzyme TPP-binding" evidence="16">
    <location>
        <begin position="410"/>
        <end position="557"/>
    </location>
</feature>
<dbReference type="Proteomes" id="UP000032417">
    <property type="component" value="Chromosome 1"/>
</dbReference>
<dbReference type="GO" id="GO:0030976">
    <property type="term" value="F:thiamine pyrophosphate binding"/>
    <property type="evidence" value="ECO:0007669"/>
    <property type="project" value="UniProtKB-UniRule"/>
</dbReference>
<dbReference type="InterPro" id="IPR039368">
    <property type="entry name" value="AHAS_TPP"/>
</dbReference>
<dbReference type="OrthoDB" id="4494979at2"/>
<dbReference type="InterPro" id="IPR029035">
    <property type="entry name" value="DHS-like_NAD/FAD-binding_dom"/>
</dbReference>
<evidence type="ECO:0000256" key="7">
    <source>
        <dbReference type="ARBA" id="ARBA00022679"/>
    </source>
</evidence>
<evidence type="ECO:0000256" key="14">
    <source>
        <dbReference type="RuleBase" id="RU003591"/>
    </source>
</evidence>
<dbReference type="Pfam" id="PF02775">
    <property type="entry name" value="TPP_enzyme_C"/>
    <property type="match status" value="1"/>
</dbReference>
<keyword evidence="8 14" id="KW-0479">Metal-binding</keyword>
<feature type="domain" description="Thiamine pyrophosphate enzyme N-terminal TPP-binding" evidence="17">
    <location>
        <begin position="23"/>
        <end position="137"/>
    </location>
</feature>
<dbReference type="Gene3D" id="3.40.50.970">
    <property type="match status" value="2"/>
</dbReference>
<dbReference type="GO" id="GO:0003984">
    <property type="term" value="F:acetolactate synthase activity"/>
    <property type="evidence" value="ECO:0007669"/>
    <property type="project" value="UniProtKB-EC"/>
</dbReference>
<keyword evidence="7 14" id="KW-0808">Transferase</keyword>
<accession>A0A098BZ88</accession>
<dbReference type="GO" id="GO:0050660">
    <property type="term" value="F:flavin adenine dinucleotide binding"/>
    <property type="evidence" value="ECO:0007669"/>
    <property type="project" value="InterPro"/>
</dbReference>
<sequence>MNKDIQTQSTTPNAKKPEAEVITGSEILIRSLLAEGVDTLFGYPGGAIMPVFDALYDHKNEIKHILVRHEQGAVHAAQGYARVSEKVGVALVTSGPGATNTITGITDAMMDSTPLVVISGQVSSALLGSDAFQEADVIGVTQPITKWAYQVRRVEDIAWAVSRAFYIASSGRPGPVVLDIAKDAQINSCEYAYQKTTFLRSYQPVPDIEDENIRKAAELINSAKKPLALIGQGVILGKAEDEIRAFIDKANIPFASTILGLSAIPSDHPLNFGMLGMHGNVAPNMMTNECDVLIAIGMRFDDRVTGDLKTYARQAKVIHFDIDIAEMDKNVKTTVKVVGDAKHTIPRVTDLLENRSRDEWISQFDPYVQKEYDCIIQNELFPENGGEIKMGEVVNKVTEATGNQAVCVTDVGQHQMMSTRYFKYTKSRSMVTSGGLGTMGFGLPAGIGAKYGAPDRTICIFVGDGGLQMTMQEFGTIMEYDIDVKIILLNNNYLGMVRQWQELFFDERYSETHLKNPDFIKVADAYNIKGRKVTKREELDDAVNEMLNHKGAYLLEVVVETKGMVYPMVPAGGSVTNILLGNGHKL</sequence>
<dbReference type="UniPathway" id="UPA00047">
    <property type="reaction ID" value="UER00055"/>
</dbReference>
<reference evidence="18 19" key="1">
    <citation type="submission" date="2014-08" db="EMBL/GenBank/DDBJ databases">
        <authorList>
            <person name="Wibberg D."/>
        </authorList>
    </citation>
    <scope>NUCLEOTIDE SEQUENCE [LARGE SCALE GENOMIC DNA]</scope>
    <source>
        <strain evidence="19">ING2-E5B</strain>
    </source>
</reference>
<evidence type="ECO:0000256" key="2">
    <source>
        <dbReference type="ARBA" id="ARBA00005025"/>
    </source>
</evidence>
<dbReference type="PANTHER" id="PTHR18968:SF13">
    <property type="entry name" value="ACETOLACTATE SYNTHASE CATALYTIC SUBUNIT, MITOCHONDRIAL"/>
    <property type="match status" value="1"/>
</dbReference>
<comment type="pathway">
    <text evidence="2 14">Amino-acid biosynthesis; L-valine biosynthesis; L-valine from pyruvate: step 1/4.</text>
</comment>
<dbReference type="FunFam" id="3.40.50.970:FF:000016">
    <property type="entry name" value="Acetolactate synthase"/>
    <property type="match status" value="1"/>
</dbReference>
<dbReference type="Gene3D" id="3.40.50.1220">
    <property type="entry name" value="TPP-binding domain"/>
    <property type="match status" value="1"/>
</dbReference>
<dbReference type="GO" id="GO:0000287">
    <property type="term" value="F:magnesium ion binding"/>
    <property type="evidence" value="ECO:0007669"/>
    <property type="project" value="UniProtKB-UniRule"/>
</dbReference>
<dbReference type="UniPathway" id="UPA00049">
    <property type="reaction ID" value="UER00059"/>
</dbReference>
<dbReference type="HOGENOM" id="CLU_013748_1_2_10"/>
<keyword evidence="12 14" id="KW-0100">Branched-chain amino acid biosynthesis</keyword>
<evidence type="ECO:0000256" key="9">
    <source>
        <dbReference type="ARBA" id="ARBA00022827"/>
    </source>
</evidence>
<keyword evidence="19" id="KW-1185">Reference proteome</keyword>
<dbReference type="EC" id="2.2.1.6" evidence="4 14"/>
<dbReference type="InterPro" id="IPR029061">
    <property type="entry name" value="THDP-binding"/>
</dbReference>
<dbReference type="CDD" id="cd07035">
    <property type="entry name" value="TPP_PYR_POX_like"/>
    <property type="match status" value="1"/>
</dbReference>
<dbReference type="GO" id="GO:0009099">
    <property type="term" value="P:L-valine biosynthetic process"/>
    <property type="evidence" value="ECO:0007669"/>
    <property type="project" value="UniProtKB-UniPathway"/>
</dbReference>
<evidence type="ECO:0000256" key="11">
    <source>
        <dbReference type="ARBA" id="ARBA00023052"/>
    </source>
</evidence>
<organism evidence="18 19">
    <name type="scientific">Fermentimonas caenicola</name>
    <dbReference type="NCBI Taxonomy" id="1562970"/>
    <lineage>
        <taxon>Bacteria</taxon>
        <taxon>Pseudomonadati</taxon>
        <taxon>Bacteroidota</taxon>
        <taxon>Bacteroidia</taxon>
        <taxon>Bacteroidales</taxon>
        <taxon>Dysgonomonadaceae</taxon>
        <taxon>Fermentimonas</taxon>
    </lineage>
</organism>
<name>A0A098BZ88_9BACT</name>
<protein>
    <recommendedName>
        <fullName evidence="4 14">Acetolactate synthase</fullName>
        <ecNumber evidence="4 14">2.2.1.6</ecNumber>
    </recommendedName>
</protein>
<keyword evidence="6" id="KW-0285">Flavoprotein</keyword>